<evidence type="ECO:0000256" key="3">
    <source>
        <dbReference type="ARBA" id="ARBA00022475"/>
    </source>
</evidence>
<dbReference type="InterPro" id="IPR032675">
    <property type="entry name" value="LRR_dom_sf"/>
</dbReference>
<organism evidence="16 17">
    <name type="scientific">Ziziphus jujuba var. spinosa</name>
    <dbReference type="NCBI Taxonomy" id="714518"/>
    <lineage>
        <taxon>Eukaryota</taxon>
        <taxon>Viridiplantae</taxon>
        <taxon>Streptophyta</taxon>
        <taxon>Embryophyta</taxon>
        <taxon>Tracheophyta</taxon>
        <taxon>Spermatophyta</taxon>
        <taxon>Magnoliopsida</taxon>
        <taxon>eudicotyledons</taxon>
        <taxon>Gunneridae</taxon>
        <taxon>Pentapetalae</taxon>
        <taxon>rosids</taxon>
        <taxon>fabids</taxon>
        <taxon>Rosales</taxon>
        <taxon>Rhamnaceae</taxon>
        <taxon>Paliureae</taxon>
        <taxon>Ziziphus</taxon>
    </lineage>
</organism>
<keyword evidence="4" id="KW-0433">Leucine-rich repeat</keyword>
<dbReference type="FunFam" id="3.80.10.10:FF:000095">
    <property type="entry name" value="LRR receptor-like serine/threonine-protein kinase GSO1"/>
    <property type="match status" value="2"/>
</dbReference>
<comment type="similarity">
    <text evidence="2">Belongs to the RLP family.</text>
</comment>
<keyword evidence="8" id="KW-0547">Nucleotide-binding</keyword>
<dbReference type="InterPro" id="IPR001611">
    <property type="entry name" value="Leu-rich_rpt"/>
</dbReference>
<accession>A0A978VGM4</accession>
<evidence type="ECO:0000256" key="5">
    <source>
        <dbReference type="ARBA" id="ARBA00022692"/>
    </source>
</evidence>
<dbReference type="PANTHER" id="PTHR48052">
    <property type="entry name" value="UNNAMED PRODUCT"/>
    <property type="match status" value="1"/>
</dbReference>
<dbReference type="EMBL" id="JAEACU010000005">
    <property type="protein sequence ID" value="KAH7529513.1"/>
    <property type="molecule type" value="Genomic_DNA"/>
</dbReference>
<keyword evidence="7" id="KW-0677">Repeat</keyword>
<keyword evidence="5 14" id="KW-0812">Transmembrane</keyword>
<evidence type="ECO:0000256" key="9">
    <source>
        <dbReference type="ARBA" id="ARBA00022840"/>
    </source>
</evidence>
<comment type="subcellular location">
    <subcellularLocation>
        <location evidence="1">Cell membrane</location>
        <topology evidence="1">Single-pass type I membrane protein</topology>
    </subcellularLocation>
</comment>
<dbReference type="InterPro" id="IPR013210">
    <property type="entry name" value="LRR_N_plant-typ"/>
</dbReference>
<dbReference type="Pfam" id="PF08263">
    <property type="entry name" value="LRRNT_2"/>
    <property type="match status" value="1"/>
</dbReference>
<reference evidence="16" key="1">
    <citation type="journal article" date="2021" name="Front. Plant Sci.">
        <title>Chromosome-Scale Genome Assembly for Chinese Sour Jujube and Insights Into Its Genome Evolution and Domestication Signature.</title>
        <authorList>
            <person name="Shen L.-Y."/>
            <person name="Luo H."/>
            <person name="Wang X.-L."/>
            <person name="Wang X.-M."/>
            <person name="Qiu X.-J."/>
            <person name="Liu H."/>
            <person name="Zhou S.-S."/>
            <person name="Jia K.-H."/>
            <person name="Nie S."/>
            <person name="Bao Y.-T."/>
            <person name="Zhang R.-G."/>
            <person name="Yun Q.-Z."/>
            <person name="Chai Y.-H."/>
            <person name="Lu J.-Y."/>
            <person name="Li Y."/>
            <person name="Zhao S.-W."/>
            <person name="Mao J.-F."/>
            <person name="Jia S.-G."/>
            <person name="Mao Y.-M."/>
        </authorList>
    </citation>
    <scope>NUCLEOTIDE SEQUENCE</scope>
    <source>
        <strain evidence="16">AT0</strain>
        <tissue evidence="16">Leaf</tissue>
    </source>
</reference>
<protein>
    <recommendedName>
        <fullName evidence="15">Leucine-rich repeat-containing N-terminal plant-type domain-containing protein</fullName>
    </recommendedName>
</protein>
<evidence type="ECO:0000256" key="4">
    <source>
        <dbReference type="ARBA" id="ARBA00022614"/>
    </source>
</evidence>
<evidence type="ECO:0000256" key="7">
    <source>
        <dbReference type="ARBA" id="ARBA00022737"/>
    </source>
</evidence>
<dbReference type="SUPFAM" id="SSF52058">
    <property type="entry name" value="L domain-like"/>
    <property type="match status" value="1"/>
</dbReference>
<keyword evidence="13" id="KW-0325">Glycoprotein</keyword>
<dbReference type="InterPro" id="IPR003591">
    <property type="entry name" value="Leu-rich_rpt_typical-subtyp"/>
</dbReference>
<dbReference type="SUPFAM" id="SSF52047">
    <property type="entry name" value="RNI-like"/>
    <property type="match status" value="1"/>
</dbReference>
<keyword evidence="10 14" id="KW-1133">Transmembrane helix</keyword>
<proteinExistence type="inferred from homology"/>
<evidence type="ECO:0000313" key="16">
    <source>
        <dbReference type="EMBL" id="KAH7529513.1"/>
    </source>
</evidence>
<evidence type="ECO:0000256" key="6">
    <source>
        <dbReference type="ARBA" id="ARBA00022729"/>
    </source>
</evidence>
<dbReference type="GO" id="GO:0005524">
    <property type="term" value="F:ATP binding"/>
    <property type="evidence" value="ECO:0007669"/>
    <property type="project" value="UniProtKB-KW"/>
</dbReference>
<dbReference type="Pfam" id="PF00560">
    <property type="entry name" value="LRR_1"/>
    <property type="match status" value="5"/>
</dbReference>
<keyword evidence="12" id="KW-0675">Receptor</keyword>
<keyword evidence="6" id="KW-0732">Signal</keyword>
<dbReference type="FunFam" id="3.80.10.10:FF:000101">
    <property type="entry name" value="LRR receptor-like serine/threonine-protein kinase ERECTA"/>
    <property type="match status" value="1"/>
</dbReference>
<evidence type="ECO:0000256" key="13">
    <source>
        <dbReference type="ARBA" id="ARBA00023180"/>
    </source>
</evidence>
<comment type="caution">
    <text evidence="16">The sequence shown here is derived from an EMBL/GenBank/DDBJ whole genome shotgun (WGS) entry which is preliminary data.</text>
</comment>
<keyword evidence="3" id="KW-1003">Cell membrane</keyword>
<dbReference type="PANTHER" id="PTHR48052:SF5">
    <property type="entry name" value="MDIS1-INTERACTING RECEPTOR LIKE KINASE 2-LIKE"/>
    <property type="match status" value="1"/>
</dbReference>
<feature type="transmembrane region" description="Helical" evidence="14">
    <location>
        <begin position="741"/>
        <end position="760"/>
    </location>
</feature>
<evidence type="ECO:0000256" key="14">
    <source>
        <dbReference type="SAM" id="Phobius"/>
    </source>
</evidence>
<keyword evidence="11 14" id="KW-0472">Membrane</keyword>
<sequence length="913" mass="100755">MHNMFDGDLRLMKWVKALIAHDVTVVVILNLGEQQVEEFTKDVFDAVCRIKMKFFKAIERTTAQPLLFGPNSAMDYTCFLPMIITVLLTMLPPFMASAELVMTNISTDQAALLVLKSHITNINEPDNILATNWSTSSSFCYWIGVTCDAHHHRVTALDLSYKHLAGIIPPHLGNLSFLTELRFRNNSFQGSLPRELAQLHRLKWISFAGNNLSGDIPSWFGWFPKLQGLNLDRNQFSGSIPTSLFNSSSLQIIDLSDNQLSGSIPREIGNLTMLKKLRLDQNKFIEAPEEIGNIKLEVLQIQYNALTGPIPLFTFNISSLKVLAYTNNDLSGSIPDNICKNLPALKGLFLSHNQLAGNLPSQWSQCEELLELSLSFNHFTGSIPRNVGNLTNLQMLYFSFNNLTGTIPQEIGNLQSLVELGIQTNHMNGPIPFEMFNISTIEAIRVIENQLSGNFPSTTAFLLPNLKELLIGVNEFSGDILNFISNASQLIQLDAPYNSFSGLLTNPLGASTTLRIPKDIGNLIGLTMLRLNNNELTGLIPKSIGRLHKLQGLYLNDNKLEGFILSEICQLMSLGDLYLANNKLFGPIPTCLGNLISLRRLFLNSNELSSTIPTTFWGLKDILKLNLSSNSLTGSLHSDMGSLKVVITIDLSNNHLSGNIPSTIEGVIPKSMETISSLKYFNVSFNELQGGIPTEGPFAYLSGQSFMGNDALCGESRLAVPPCKTLEPQISRRKAIHILKYVLPAITSATLVLVLGIFLLKKYRKHNVKTASKMDTMVQTRTLGTIGYMAPDLSLRKWVKESLSHEGFDVMGASLLMGENANLSAIKDCLSSVMILALSCSAELPQERKSMNVMGASLLMGENANLSAIKDCLSSVMILALSCSAELPQERKSMKDVSVALHKIKMKLLKEVQ</sequence>
<evidence type="ECO:0000256" key="2">
    <source>
        <dbReference type="ARBA" id="ARBA00009592"/>
    </source>
</evidence>
<dbReference type="Proteomes" id="UP000813462">
    <property type="component" value="Unassembled WGS sequence"/>
</dbReference>
<evidence type="ECO:0000256" key="1">
    <source>
        <dbReference type="ARBA" id="ARBA00004251"/>
    </source>
</evidence>
<feature type="domain" description="Leucine-rich repeat-containing N-terminal plant-type" evidence="15">
    <location>
        <begin position="106"/>
        <end position="148"/>
    </location>
</feature>
<gene>
    <name evidence="16" type="ORF">FEM48_Zijuj05G0192000</name>
</gene>
<evidence type="ECO:0000256" key="11">
    <source>
        <dbReference type="ARBA" id="ARBA00023136"/>
    </source>
</evidence>
<name>A0A978VGM4_ZIZJJ</name>
<dbReference type="Pfam" id="PF13855">
    <property type="entry name" value="LRR_8"/>
    <property type="match status" value="2"/>
</dbReference>
<evidence type="ECO:0000256" key="12">
    <source>
        <dbReference type="ARBA" id="ARBA00023170"/>
    </source>
</evidence>
<dbReference type="SMART" id="SM00369">
    <property type="entry name" value="LRR_TYP"/>
    <property type="match status" value="8"/>
</dbReference>
<evidence type="ECO:0000313" key="17">
    <source>
        <dbReference type="Proteomes" id="UP000813462"/>
    </source>
</evidence>
<keyword evidence="9" id="KW-0067">ATP-binding</keyword>
<dbReference type="Gene3D" id="3.80.10.10">
    <property type="entry name" value="Ribonuclease Inhibitor"/>
    <property type="match status" value="4"/>
</dbReference>
<evidence type="ECO:0000259" key="15">
    <source>
        <dbReference type="Pfam" id="PF08263"/>
    </source>
</evidence>
<evidence type="ECO:0000256" key="8">
    <source>
        <dbReference type="ARBA" id="ARBA00022741"/>
    </source>
</evidence>
<dbReference type="GO" id="GO:0005886">
    <property type="term" value="C:plasma membrane"/>
    <property type="evidence" value="ECO:0007669"/>
    <property type="project" value="UniProtKB-SubCell"/>
</dbReference>
<evidence type="ECO:0000256" key="10">
    <source>
        <dbReference type="ARBA" id="ARBA00022989"/>
    </source>
</evidence>
<dbReference type="AlphaFoldDB" id="A0A978VGM4"/>